<feature type="chain" id="PRO_5032370428" description="PhoD-like phosphatase metallophosphatase domain-containing protein" evidence="1">
    <location>
        <begin position="36"/>
        <end position="607"/>
    </location>
</feature>
<feature type="domain" description="PhoD-like phosphatase metallophosphatase" evidence="2">
    <location>
        <begin position="202"/>
        <end position="402"/>
    </location>
</feature>
<keyword evidence="1" id="KW-0732">Signal</keyword>
<accession>A0A840E2M2</accession>
<feature type="signal peptide" evidence="1">
    <location>
        <begin position="1"/>
        <end position="35"/>
    </location>
</feature>
<organism evidence="3 4">
    <name type="scientific">Neolewinella aquimaris</name>
    <dbReference type="NCBI Taxonomy" id="1835722"/>
    <lineage>
        <taxon>Bacteria</taxon>
        <taxon>Pseudomonadati</taxon>
        <taxon>Bacteroidota</taxon>
        <taxon>Saprospiria</taxon>
        <taxon>Saprospirales</taxon>
        <taxon>Lewinellaceae</taxon>
        <taxon>Neolewinella</taxon>
    </lineage>
</organism>
<reference evidence="3 4" key="1">
    <citation type="submission" date="2020-08" db="EMBL/GenBank/DDBJ databases">
        <title>Genomic Encyclopedia of Type Strains, Phase IV (KMG-IV): sequencing the most valuable type-strain genomes for metagenomic binning, comparative biology and taxonomic classification.</title>
        <authorList>
            <person name="Goeker M."/>
        </authorList>
    </citation>
    <scope>NUCLEOTIDE SEQUENCE [LARGE SCALE GENOMIC DNA]</scope>
    <source>
        <strain evidence="3 4">DSM 105137</strain>
    </source>
</reference>
<dbReference type="PANTHER" id="PTHR43606">
    <property type="entry name" value="PHOSPHATASE, PUTATIVE (AFU_ORTHOLOGUE AFUA_6G08710)-RELATED"/>
    <property type="match status" value="1"/>
</dbReference>
<evidence type="ECO:0000313" key="4">
    <source>
        <dbReference type="Proteomes" id="UP000576209"/>
    </source>
</evidence>
<name>A0A840E2M2_9BACT</name>
<dbReference type="InterPro" id="IPR038607">
    <property type="entry name" value="PhoD-like_sf"/>
</dbReference>
<dbReference type="SUPFAM" id="SSF56300">
    <property type="entry name" value="Metallo-dependent phosphatases"/>
    <property type="match status" value="1"/>
</dbReference>
<keyword evidence="4" id="KW-1185">Reference proteome</keyword>
<dbReference type="InterPro" id="IPR029052">
    <property type="entry name" value="Metallo-depent_PP-like"/>
</dbReference>
<dbReference type="PANTHER" id="PTHR43606:SF2">
    <property type="entry name" value="ALKALINE PHOSPHATASE FAMILY PROTEIN (AFU_ORTHOLOGUE AFUA_5G03860)"/>
    <property type="match status" value="1"/>
</dbReference>
<dbReference type="InterPro" id="IPR052900">
    <property type="entry name" value="Phospholipid_Metab_Enz"/>
</dbReference>
<protein>
    <recommendedName>
        <fullName evidence="2">PhoD-like phosphatase metallophosphatase domain-containing protein</fullName>
    </recommendedName>
</protein>
<dbReference type="AlphaFoldDB" id="A0A840E2M2"/>
<evidence type="ECO:0000256" key="1">
    <source>
        <dbReference type="SAM" id="SignalP"/>
    </source>
</evidence>
<comment type="caution">
    <text evidence="3">The sequence shown here is derived from an EMBL/GenBank/DDBJ whole genome shotgun (WGS) entry which is preliminary data.</text>
</comment>
<dbReference type="EMBL" id="JACIFF010000001">
    <property type="protein sequence ID" value="MBB4077982.1"/>
    <property type="molecule type" value="Genomic_DNA"/>
</dbReference>
<dbReference type="RefSeq" id="WP_183494217.1">
    <property type="nucleotide sequence ID" value="NZ_JACIFF010000001.1"/>
</dbReference>
<sequence length="607" mass="68619">MNPFPPSAPTGKSRLLRTVNLLLVGLLLVSSGSAAQPEENTSRGRICFALYTVHENTLKLTAQFYPIQNYEPFSASLQLLEDGAWRTVQDARITYPGYTAHFRIEDWDDTREKSYRVAYAERDYYTGTVRKNPVNREEIVVAAFSCWSNVIEHGGQLPMNDIVDNMERLQPDLLFFAGDQVYDHSNHLDNWLAFGEAFGDIIRNTPTITIPDDHDIGQGNLWGDGGRRSEDRNGQSGGYYMPVEYIREVERAQTSHLPDPYDPTPVERGIGVYYTSLTWGGISFAIVEDRKFKSGPQRVLTGKPYRDTREMDVPEAQLLGRRQLDFLEHWTTDWKDAEMKAVLSATIFANLTTHTPTLENRTAFSYDSNGWPQSGRNRALSVIRKSFACMIAGDQHLGSVIRHGITDWNDAGYSFAVPAVANFWMRWWLPDEPGRHRQPGAREYTGEYEDGFHNKITVHAVANPSDTNNTVGEDPLHGRAAGYGVIRFSKAAREITYECWPRAVDMFAPGSRPYPGWPVTFSQTDNFAIFAGYELPTLQFTEPGEVETIQDEHTGEVISSLRIRGTSWQARVPQPGTYRAAVGEGETLRYVYGLRAERENTQTITVR</sequence>
<evidence type="ECO:0000259" key="2">
    <source>
        <dbReference type="Pfam" id="PF09423"/>
    </source>
</evidence>
<gene>
    <name evidence="3" type="ORF">GGR28_000583</name>
</gene>
<proteinExistence type="predicted"/>
<dbReference type="InterPro" id="IPR018946">
    <property type="entry name" value="PhoD-like_MPP"/>
</dbReference>
<dbReference type="Proteomes" id="UP000576209">
    <property type="component" value="Unassembled WGS sequence"/>
</dbReference>
<dbReference type="Gene3D" id="3.60.21.70">
    <property type="entry name" value="PhoD-like phosphatase"/>
    <property type="match status" value="1"/>
</dbReference>
<evidence type="ECO:0000313" key="3">
    <source>
        <dbReference type="EMBL" id="MBB4077982.1"/>
    </source>
</evidence>
<dbReference type="Pfam" id="PF09423">
    <property type="entry name" value="PhoD"/>
    <property type="match status" value="1"/>
</dbReference>